<dbReference type="InterPro" id="IPR017441">
    <property type="entry name" value="Protein_kinase_ATP_BS"/>
</dbReference>
<dbReference type="AlphaFoldDB" id="A0A835MD46"/>
<keyword evidence="13 20" id="KW-1133">Transmembrane helix</keyword>
<feature type="transmembrane region" description="Helical" evidence="20">
    <location>
        <begin position="444"/>
        <end position="470"/>
    </location>
</feature>
<organism evidence="22 23">
    <name type="scientific">Salix dunnii</name>
    <dbReference type="NCBI Taxonomy" id="1413687"/>
    <lineage>
        <taxon>Eukaryota</taxon>
        <taxon>Viridiplantae</taxon>
        <taxon>Streptophyta</taxon>
        <taxon>Embryophyta</taxon>
        <taxon>Tracheophyta</taxon>
        <taxon>Spermatophyta</taxon>
        <taxon>Magnoliopsida</taxon>
        <taxon>eudicotyledons</taxon>
        <taxon>Gunneridae</taxon>
        <taxon>Pentapetalae</taxon>
        <taxon>rosids</taxon>
        <taxon>fabids</taxon>
        <taxon>Malpighiales</taxon>
        <taxon>Salicaceae</taxon>
        <taxon>Saliceae</taxon>
        <taxon>Salix</taxon>
    </lineage>
</organism>
<keyword evidence="14 20" id="KW-0472">Membrane</keyword>
<gene>
    <name evidence="22" type="ORF">SADUNF_Sadunf19G0111600</name>
</gene>
<dbReference type="InterPro" id="IPR013210">
    <property type="entry name" value="LRR_N_plant-typ"/>
</dbReference>
<dbReference type="Pfam" id="PF13855">
    <property type="entry name" value="LRR_8"/>
    <property type="match status" value="1"/>
</dbReference>
<keyword evidence="5" id="KW-0433">Leucine-rich repeat</keyword>
<dbReference type="Pfam" id="PF00069">
    <property type="entry name" value="Pkinase"/>
    <property type="match status" value="1"/>
</dbReference>
<comment type="caution">
    <text evidence="22">The sequence shown here is derived from an EMBL/GenBank/DDBJ whole genome shotgun (WGS) entry which is preliminary data.</text>
</comment>
<feature type="domain" description="Protein kinase" evidence="21">
    <location>
        <begin position="510"/>
        <end position="791"/>
    </location>
</feature>
<dbReference type="PANTHER" id="PTHR48005:SF72">
    <property type="entry name" value="REPEAT RECEPTOR-LIKE PROTEIN KINASE FAMILY PROTEIN, PUTATIVE-RELATED"/>
    <property type="match status" value="1"/>
</dbReference>
<sequence length="806" mass="88291">MSTMIGKGKVTSKGAGGVTFAFAEQTPPTTSLFGNTTEAKALLKWKASLDNQSQSLLSSWAGTSPCINWTGITCDNFGSVTNLSLADFGLRGNKLSGSIPQEIGLLEYLNELHLSMNVLIGRIPYSIGNLKNLLALYLFQNQLSGPIPSFVGNMTMLTTVALQENKLTAVIPSSVGNLRNLSILNLYGNVLTGGIPSSIGNMTMLTQFSLSQNNFSGRVHSEIGQLGSLVDLRLFDNKLHGPLPLEMNNLTHLNSLYLAINEFTGQLPQELFEGGVLIPPELGKATQLHLIDLSSNQLEGTIPRELLGLKLLYKLTLNNNHLSGAIPPDIKMLSKLKTLDLASNDLSGLIPKQLCNLGNCKGWNVSHNMLSGLIPSTFNDMLSLTTVDISSNKLQGPVPDTKAFHNASFEALRDNMGICGKASGLKPCNLPENSKTVKRKSNKLVILIGLSLLGCFLLVFAVTGALFILFKRARKRKAEAENERDRNIFSILGHDGKKLYENIVEATEEFNSNYCIGEGGYGTVYKAVMPAEQVVAVKKLHRFQTDNLPDFKAFEKEVCVLANIRHRNIVKMYGFCSHAKHSFLVYEFIEKGSLRKIITSEEQAIEFDWIKRLNVVKGVAGALSYLHHSCCPPIIHRDITSNNILLDLEYEAHVSDFGTSRLLMPDSSNWTAFAGTFGYTAPELAYTMKVTEKCDVYSFGVVTMEVMIGRHPCDLISTLLSPDSSSSSSMPPIAQHTLLKDVLDQRISLPRTGAANGVVHMMKIAIACLHPNPQSRPTMEKISLELTTKWPPLPKAFCTIILGDLF</sequence>
<dbReference type="InterPro" id="IPR051420">
    <property type="entry name" value="Ser_Thr_Kinases_DiverseReg"/>
</dbReference>
<dbReference type="PROSITE" id="PS00109">
    <property type="entry name" value="PROTEIN_KINASE_TYR"/>
    <property type="match status" value="1"/>
</dbReference>
<dbReference type="GO" id="GO:0004674">
    <property type="term" value="F:protein serine/threonine kinase activity"/>
    <property type="evidence" value="ECO:0007669"/>
    <property type="project" value="UniProtKB-KW"/>
</dbReference>
<evidence type="ECO:0000256" key="18">
    <source>
        <dbReference type="ARBA" id="ARBA00048679"/>
    </source>
</evidence>
<reference evidence="22 23" key="1">
    <citation type="submission" date="2020-10" db="EMBL/GenBank/DDBJ databases">
        <title>Plant Genome Project.</title>
        <authorList>
            <person name="Zhang R.-G."/>
        </authorList>
    </citation>
    <scope>NUCLEOTIDE SEQUENCE [LARGE SCALE GENOMIC DNA]</scope>
    <source>
        <strain evidence="22">FAFU-HL-1</strain>
        <tissue evidence="22">Leaf</tissue>
    </source>
</reference>
<dbReference type="SMART" id="SM00369">
    <property type="entry name" value="LRR_TYP"/>
    <property type="match status" value="5"/>
</dbReference>
<dbReference type="EMBL" id="JADGMS010000019">
    <property type="protein sequence ID" value="KAF9661850.1"/>
    <property type="molecule type" value="Genomic_DNA"/>
</dbReference>
<keyword evidence="8" id="KW-0732">Signal</keyword>
<evidence type="ECO:0000256" key="20">
    <source>
        <dbReference type="SAM" id="Phobius"/>
    </source>
</evidence>
<dbReference type="FunFam" id="3.80.10.10:FF:000129">
    <property type="entry name" value="Leucine-rich repeat receptor-like kinase"/>
    <property type="match status" value="1"/>
</dbReference>
<keyword evidence="4" id="KW-0597">Phosphoprotein</keyword>
<evidence type="ECO:0000256" key="13">
    <source>
        <dbReference type="ARBA" id="ARBA00022989"/>
    </source>
</evidence>
<keyword evidence="11" id="KW-0418">Kinase</keyword>
<dbReference type="SUPFAM" id="SSF52058">
    <property type="entry name" value="L domain-like"/>
    <property type="match status" value="1"/>
</dbReference>
<evidence type="ECO:0000256" key="1">
    <source>
        <dbReference type="ARBA" id="ARBA00004479"/>
    </source>
</evidence>
<evidence type="ECO:0000256" key="7">
    <source>
        <dbReference type="ARBA" id="ARBA00022692"/>
    </source>
</evidence>
<evidence type="ECO:0000256" key="10">
    <source>
        <dbReference type="ARBA" id="ARBA00022741"/>
    </source>
</evidence>
<keyword evidence="7 20" id="KW-0812">Transmembrane</keyword>
<dbReference type="Pfam" id="PF08263">
    <property type="entry name" value="LRRNT_2"/>
    <property type="match status" value="1"/>
</dbReference>
<evidence type="ECO:0000256" key="16">
    <source>
        <dbReference type="ARBA" id="ARBA00023180"/>
    </source>
</evidence>
<dbReference type="Gene3D" id="3.80.10.10">
    <property type="entry name" value="Ribonuclease Inhibitor"/>
    <property type="match status" value="3"/>
</dbReference>
<dbReference type="Pfam" id="PF00560">
    <property type="entry name" value="LRR_1"/>
    <property type="match status" value="2"/>
</dbReference>
<name>A0A835MD46_9ROSI</name>
<proteinExistence type="predicted"/>
<evidence type="ECO:0000256" key="4">
    <source>
        <dbReference type="ARBA" id="ARBA00022553"/>
    </source>
</evidence>
<evidence type="ECO:0000256" key="17">
    <source>
        <dbReference type="ARBA" id="ARBA00047899"/>
    </source>
</evidence>
<dbReference type="SUPFAM" id="SSF56112">
    <property type="entry name" value="Protein kinase-like (PK-like)"/>
    <property type="match status" value="1"/>
</dbReference>
<dbReference type="FunFam" id="3.80.10.10:FF:000383">
    <property type="entry name" value="Leucine-rich repeat receptor protein kinase EMS1"/>
    <property type="match status" value="1"/>
</dbReference>
<evidence type="ECO:0000256" key="15">
    <source>
        <dbReference type="ARBA" id="ARBA00023170"/>
    </source>
</evidence>
<keyword evidence="16" id="KW-0325">Glycoprotein</keyword>
<dbReference type="OrthoDB" id="676979at2759"/>
<dbReference type="Gene3D" id="3.30.200.20">
    <property type="entry name" value="Phosphorylase Kinase, domain 1"/>
    <property type="match status" value="1"/>
</dbReference>
<dbReference type="PANTHER" id="PTHR48005">
    <property type="entry name" value="LEUCINE RICH REPEAT KINASE 2"/>
    <property type="match status" value="1"/>
</dbReference>
<dbReference type="InterPro" id="IPR032675">
    <property type="entry name" value="LRR_dom_sf"/>
</dbReference>
<dbReference type="EC" id="2.7.11.1" evidence="2"/>
<evidence type="ECO:0000256" key="11">
    <source>
        <dbReference type="ARBA" id="ARBA00022777"/>
    </source>
</evidence>
<keyword evidence="6" id="KW-0808">Transferase</keyword>
<dbReference type="InterPro" id="IPR008266">
    <property type="entry name" value="Tyr_kinase_AS"/>
</dbReference>
<dbReference type="PROSITE" id="PS00107">
    <property type="entry name" value="PROTEIN_KINASE_ATP"/>
    <property type="match status" value="1"/>
</dbReference>
<evidence type="ECO:0000256" key="8">
    <source>
        <dbReference type="ARBA" id="ARBA00022729"/>
    </source>
</evidence>
<comment type="catalytic activity">
    <reaction evidence="18">
        <text>L-seryl-[protein] + ATP = O-phospho-L-seryl-[protein] + ADP + H(+)</text>
        <dbReference type="Rhea" id="RHEA:17989"/>
        <dbReference type="Rhea" id="RHEA-COMP:9863"/>
        <dbReference type="Rhea" id="RHEA-COMP:11604"/>
        <dbReference type="ChEBI" id="CHEBI:15378"/>
        <dbReference type="ChEBI" id="CHEBI:29999"/>
        <dbReference type="ChEBI" id="CHEBI:30616"/>
        <dbReference type="ChEBI" id="CHEBI:83421"/>
        <dbReference type="ChEBI" id="CHEBI:456216"/>
        <dbReference type="EC" id="2.7.11.1"/>
    </reaction>
</comment>
<evidence type="ECO:0000256" key="19">
    <source>
        <dbReference type="PROSITE-ProRule" id="PRU10141"/>
    </source>
</evidence>
<protein>
    <recommendedName>
        <fullName evidence="2">non-specific serine/threonine protein kinase</fullName>
        <ecNumber evidence="2">2.7.11.1</ecNumber>
    </recommendedName>
</protein>
<comment type="catalytic activity">
    <reaction evidence="17">
        <text>L-threonyl-[protein] + ATP = O-phospho-L-threonyl-[protein] + ADP + H(+)</text>
        <dbReference type="Rhea" id="RHEA:46608"/>
        <dbReference type="Rhea" id="RHEA-COMP:11060"/>
        <dbReference type="Rhea" id="RHEA-COMP:11605"/>
        <dbReference type="ChEBI" id="CHEBI:15378"/>
        <dbReference type="ChEBI" id="CHEBI:30013"/>
        <dbReference type="ChEBI" id="CHEBI:30616"/>
        <dbReference type="ChEBI" id="CHEBI:61977"/>
        <dbReference type="ChEBI" id="CHEBI:456216"/>
        <dbReference type="EC" id="2.7.11.1"/>
    </reaction>
</comment>
<dbReference type="Proteomes" id="UP000657918">
    <property type="component" value="Unassembled WGS sequence"/>
</dbReference>
<evidence type="ECO:0000256" key="9">
    <source>
        <dbReference type="ARBA" id="ARBA00022737"/>
    </source>
</evidence>
<dbReference type="GO" id="GO:0016020">
    <property type="term" value="C:membrane"/>
    <property type="evidence" value="ECO:0007669"/>
    <property type="project" value="UniProtKB-SubCell"/>
</dbReference>
<feature type="binding site" evidence="19">
    <location>
        <position position="539"/>
    </location>
    <ligand>
        <name>ATP</name>
        <dbReference type="ChEBI" id="CHEBI:30616"/>
    </ligand>
</feature>
<evidence type="ECO:0000256" key="3">
    <source>
        <dbReference type="ARBA" id="ARBA00022527"/>
    </source>
</evidence>
<dbReference type="FunFam" id="3.80.10.10:FF:000095">
    <property type="entry name" value="LRR receptor-like serine/threonine-protein kinase GSO1"/>
    <property type="match status" value="1"/>
</dbReference>
<dbReference type="FunFam" id="1.10.510.10:FF:000445">
    <property type="entry name" value="MDIS1-interacting receptor like kinase 2"/>
    <property type="match status" value="1"/>
</dbReference>
<evidence type="ECO:0000256" key="6">
    <source>
        <dbReference type="ARBA" id="ARBA00022679"/>
    </source>
</evidence>
<evidence type="ECO:0000256" key="2">
    <source>
        <dbReference type="ARBA" id="ARBA00012513"/>
    </source>
</evidence>
<dbReference type="PROSITE" id="PS50011">
    <property type="entry name" value="PROTEIN_KINASE_DOM"/>
    <property type="match status" value="1"/>
</dbReference>
<keyword evidence="12 19" id="KW-0067">ATP-binding</keyword>
<keyword evidence="15" id="KW-0675">Receptor</keyword>
<dbReference type="Gene3D" id="1.10.510.10">
    <property type="entry name" value="Transferase(Phosphotransferase) domain 1"/>
    <property type="match status" value="1"/>
</dbReference>
<dbReference type="FunFam" id="3.30.200.20:FF:000309">
    <property type="entry name" value="Leucine-rich repeat receptor protein kinase MSP1"/>
    <property type="match status" value="1"/>
</dbReference>
<keyword evidence="9" id="KW-0677">Repeat</keyword>
<evidence type="ECO:0000256" key="12">
    <source>
        <dbReference type="ARBA" id="ARBA00022840"/>
    </source>
</evidence>
<keyword evidence="10 19" id="KW-0547">Nucleotide-binding</keyword>
<evidence type="ECO:0000259" key="21">
    <source>
        <dbReference type="PROSITE" id="PS50011"/>
    </source>
</evidence>
<comment type="subcellular location">
    <subcellularLocation>
        <location evidence="1">Membrane</location>
        <topology evidence="1">Single-pass type I membrane protein</topology>
    </subcellularLocation>
</comment>
<evidence type="ECO:0000313" key="23">
    <source>
        <dbReference type="Proteomes" id="UP000657918"/>
    </source>
</evidence>
<evidence type="ECO:0000256" key="14">
    <source>
        <dbReference type="ARBA" id="ARBA00023136"/>
    </source>
</evidence>
<keyword evidence="3" id="KW-0723">Serine/threonine-protein kinase</keyword>
<dbReference type="InterPro" id="IPR000719">
    <property type="entry name" value="Prot_kinase_dom"/>
</dbReference>
<dbReference type="InterPro" id="IPR001611">
    <property type="entry name" value="Leu-rich_rpt"/>
</dbReference>
<evidence type="ECO:0000313" key="22">
    <source>
        <dbReference type="EMBL" id="KAF9661850.1"/>
    </source>
</evidence>
<evidence type="ECO:0000256" key="5">
    <source>
        <dbReference type="ARBA" id="ARBA00022614"/>
    </source>
</evidence>
<accession>A0A835MD46</accession>
<dbReference type="InterPro" id="IPR003591">
    <property type="entry name" value="Leu-rich_rpt_typical-subtyp"/>
</dbReference>
<dbReference type="GO" id="GO:0005524">
    <property type="term" value="F:ATP binding"/>
    <property type="evidence" value="ECO:0007669"/>
    <property type="project" value="UniProtKB-UniRule"/>
</dbReference>
<dbReference type="InterPro" id="IPR011009">
    <property type="entry name" value="Kinase-like_dom_sf"/>
</dbReference>
<keyword evidence="23" id="KW-1185">Reference proteome</keyword>